<reference evidence="4" key="1">
    <citation type="journal article" date="2015" name="Nature">
        <title>Complex archaea that bridge the gap between prokaryotes and eukaryotes.</title>
        <authorList>
            <person name="Spang A."/>
            <person name="Saw J.H."/>
            <person name="Jorgensen S.L."/>
            <person name="Zaremba-Niedzwiedzka K."/>
            <person name="Martijn J."/>
            <person name="Lind A.E."/>
            <person name="van Eijk R."/>
            <person name="Schleper C."/>
            <person name="Guy L."/>
            <person name="Ettema T.J."/>
        </authorList>
    </citation>
    <scope>NUCLEOTIDE SEQUENCE</scope>
</reference>
<sequence>MITGKYWKLHDDATIGKLDAAAVRLLTGSGARIDHDGLLDMLEGAGGLIDRSSRRCRFPEALIREAIGHVGGKCGPDVEIPAGWGPLTRTGQEGNFPHLVDWPSGRRRLATRQDVVDMARMAHSLDEISRVGKVVATHEVDHRIEPLWNALQLAQITDKPIRGGDILHASSIAPLVAMGEVLSGVAGDTSLVTSCDFFIAPLILDPRQAECFLEKRRFGLPNVPGTMPISGMSAPVTVAGTVALALAELMVGWVLGYVVAPELPAGGIVSTGSLDMRTTSACFGSPEAMLQDCSVVNICQRLYGIDVHAAIGYTECKRPGIEATFQKMFALLGLPFGTSHRIGDGGLLSAGQDYCPVQHMLDIEMCKAIERFRGHYEVSDDTLAVELIERMTRAEAINFLDTDHTLRHYRAEQWYPRWFDRSYWQGDEAEVGAETAMLERIDRYCKDAIDGYERPDIDESKIAELKRIFLAAEREIVGSNVTDV</sequence>
<evidence type="ECO:0008006" key="5">
    <source>
        <dbReference type="Google" id="ProtNLM"/>
    </source>
</evidence>
<dbReference type="GO" id="GO:0015948">
    <property type="term" value="P:methanogenesis"/>
    <property type="evidence" value="ECO:0007669"/>
    <property type="project" value="InterPro"/>
</dbReference>
<organism evidence="4">
    <name type="scientific">marine sediment metagenome</name>
    <dbReference type="NCBI Taxonomy" id="412755"/>
    <lineage>
        <taxon>unclassified sequences</taxon>
        <taxon>metagenomes</taxon>
        <taxon>ecological metagenomes</taxon>
    </lineage>
</organism>
<dbReference type="GO" id="GO:0008168">
    <property type="term" value="F:methyltransferase activity"/>
    <property type="evidence" value="ECO:0007669"/>
    <property type="project" value="UniProtKB-KW"/>
</dbReference>
<dbReference type="InterPro" id="IPR038601">
    <property type="entry name" value="MttB-like_sf"/>
</dbReference>
<evidence type="ECO:0000256" key="1">
    <source>
        <dbReference type="ARBA" id="ARBA00007137"/>
    </source>
</evidence>
<evidence type="ECO:0000313" key="4">
    <source>
        <dbReference type="EMBL" id="KKL71750.1"/>
    </source>
</evidence>
<dbReference type="InterPro" id="IPR010426">
    <property type="entry name" value="MTTB_MeTrfase"/>
</dbReference>
<keyword evidence="2" id="KW-0489">Methyltransferase</keyword>
<protein>
    <recommendedName>
        <fullName evidence="5">Trimethylamine methyltransferase</fullName>
    </recommendedName>
</protein>
<gene>
    <name evidence="4" type="ORF">LCGC14_2091790</name>
</gene>
<name>A0A0F9GQM0_9ZZZZ</name>
<keyword evidence="3" id="KW-0808">Transferase</keyword>
<comment type="caution">
    <text evidence="4">The sequence shown here is derived from an EMBL/GenBank/DDBJ whole genome shotgun (WGS) entry which is preliminary data.</text>
</comment>
<dbReference type="GO" id="GO:0032259">
    <property type="term" value="P:methylation"/>
    <property type="evidence" value="ECO:0007669"/>
    <property type="project" value="UniProtKB-KW"/>
</dbReference>
<evidence type="ECO:0000256" key="2">
    <source>
        <dbReference type="ARBA" id="ARBA00022603"/>
    </source>
</evidence>
<evidence type="ECO:0000256" key="3">
    <source>
        <dbReference type="ARBA" id="ARBA00022679"/>
    </source>
</evidence>
<comment type="similarity">
    <text evidence="1">Belongs to the trimethylamine methyltransferase family.</text>
</comment>
<dbReference type="EMBL" id="LAZR01025493">
    <property type="protein sequence ID" value="KKL71750.1"/>
    <property type="molecule type" value="Genomic_DNA"/>
</dbReference>
<dbReference type="AlphaFoldDB" id="A0A0F9GQM0"/>
<dbReference type="Pfam" id="PF06253">
    <property type="entry name" value="MTTB"/>
    <property type="match status" value="1"/>
</dbReference>
<accession>A0A0F9GQM0</accession>
<proteinExistence type="inferred from homology"/>
<dbReference type="Gene3D" id="3.20.20.480">
    <property type="entry name" value="Trimethylamine methyltransferase-like"/>
    <property type="match status" value="1"/>
</dbReference>